<keyword evidence="3 5" id="KW-1133">Transmembrane helix</keyword>
<dbReference type="Pfam" id="PF13564">
    <property type="entry name" value="DoxX_2"/>
    <property type="match status" value="1"/>
</dbReference>
<feature type="transmembrane region" description="Helical" evidence="5">
    <location>
        <begin position="6"/>
        <end position="24"/>
    </location>
</feature>
<keyword evidence="7" id="KW-1185">Reference proteome</keyword>
<name>A0A077LSQ4_9MICO</name>
<dbReference type="GO" id="GO:0016020">
    <property type="term" value="C:membrane"/>
    <property type="evidence" value="ECO:0007669"/>
    <property type="project" value="UniProtKB-SubCell"/>
</dbReference>
<protein>
    <submittedName>
        <fullName evidence="6">DoxX family protein</fullName>
    </submittedName>
</protein>
<dbReference type="AlphaFoldDB" id="A0A077LSQ4"/>
<proteinExistence type="predicted"/>
<evidence type="ECO:0000313" key="7">
    <source>
        <dbReference type="Proteomes" id="UP000035721"/>
    </source>
</evidence>
<evidence type="ECO:0000256" key="4">
    <source>
        <dbReference type="ARBA" id="ARBA00023136"/>
    </source>
</evidence>
<reference evidence="6 7" key="1">
    <citation type="journal article" date="2013" name="ISME J.">
        <title>A metabolic model for members of the genus Tetrasphaera involved in enhanced biological phosphorus removal.</title>
        <authorList>
            <person name="Kristiansen R."/>
            <person name="Nguyen H.T.T."/>
            <person name="Saunders A.M."/>
            <person name="Nielsen J.L."/>
            <person name="Wimmer R."/>
            <person name="Le V.Q."/>
            <person name="McIlroy S.J."/>
            <person name="Petrovski S."/>
            <person name="Seviour R.J."/>
            <person name="Calteau A."/>
            <person name="Nielsen K.L."/>
            <person name="Nielsen P.H."/>
        </authorList>
    </citation>
    <scope>NUCLEOTIDE SEQUENCE [LARGE SCALE GENOMIC DNA]</scope>
    <source>
        <strain evidence="6 7">T1-X7</strain>
    </source>
</reference>
<evidence type="ECO:0000256" key="5">
    <source>
        <dbReference type="SAM" id="Phobius"/>
    </source>
</evidence>
<feature type="transmembrane region" description="Helical" evidence="5">
    <location>
        <begin position="72"/>
        <end position="92"/>
    </location>
</feature>
<feature type="transmembrane region" description="Helical" evidence="5">
    <location>
        <begin position="45"/>
        <end position="66"/>
    </location>
</feature>
<comment type="subcellular location">
    <subcellularLocation>
        <location evidence="1">Membrane</location>
        <topology evidence="1">Multi-pass membrane protein</topology>
    </subcellularLocation>
</comment>
<dbReference type="Proteomes" id="UP000035721">
    <property type="component" value="Unassembled WGS sequence"/>
</dbReference>
<keyword evidence="4 5" id="KW-0472">Membrane</keyword>
<gene>
    <name evidence="6" type="ORF">BN12_1090003</name>
</gene>
<dbReference type="InterPro" id="IPR032808">
    <property type="entry name" value="DoxX"/>
</dbReference>
<dbReference type="STRING" id="1194083.BN12_1090003"/>
<keyword evidence="2 5" id="KW-0812">Transmembrane</keyword>
<dbReference type="EMBL" id="CAJB01000012">
    <property type="protein sequence ID" value="CCH76138.1"/>
    <property type="molecule type" value="Genomic_DNA"/>
</dbReference>
<comment type="caution">
    <text evidence="6">The sequence shown here is derived from an EMBL/GenBank/DDBJ whole genome shotgun (WGS) entry which is preliminary data.</text>
</comment>
<evidence type="ECO:0000313" key="6">
    <source>
        <dbReference type="EMBL" id="CCH76138.1"/>
    </source>
</evidence>
<evidence type="ECO:0000256" key="3">
    <source>
        <dbReference type="ARBA" id="ARBA00022989"/>
    </source>
</evidence>
<organism evidence="6 7">
    <name type="scientific">Nostocoides japonicum T1-X7</name>
    <dbReference type="NCBI Taxonomy" id="1194083"/>
    <lineage>
        <taxon>Bacteria</taxon>
        <taxon>Bacillati</taxon>
        <taxon>Actinomycetota</taxon>
        <taxon>Actinomycetes</taxon>
        <taxon>Micrococcales</taxon>
        <taxon>Intrasporangiaceae</taxon>
        <taxon>Nostocoides</taxon>
    </lineage>
</organism>
<evidence type="ECO:0000256" key="2">
    <source>
        <dbReference type="ARBA" id="ARBA00022692"/>
    </source>
</evidence>
<feature type="transmembrane region" description="Helical" evidence="5">
    <location>
        <begin position="104"/>
        <end position="123"/>
    </location>
</feature>
<sequence>MEPRMNIALWVVAALLAVAFLMAGSMKVSRSKEKLASSMGWVEDFSAGTVKFIGVMEILGAVGLILPAATGIATVLTPLAATGLAVTMVLAAIVHVRRGETSNIGVNIVLLLLALFVAVMRFGPQSF</sequence>
<accession>A0A077LSQ4</accession>
<evidence type="ECO:0000256" key="1">
    <source>
        <dbReference type="ARBA" id="ARBA00004141"/>
    </source>
</evidence>